<evidence type="ECO:0000256" key="4">
    <source>
        <dbReference type="ARBA" id="ARBA00023136"/>
    </source>
</evidence>
<dbReference type="OrthoDB" id="5788137at2759"/>
<keyword evidence="2 5" id="KW-0812">Transmembrane</keyword>
<gene>
    <name evidence="7" type="ORF">BD311DRAFT_707199</name>
</gene>
<evidence type="ECO:0000256" key="2">
    <source>
        <dbReference type="ARBA" id="ARBA00022692"/>
    </source>
</evidence>
<proteinExistence type="predicted"/>
<dbReference type="PROSITE" id="PS50244">
    <property type="entry name" value="S5A_REDUCTASE"/>
    <property type="match status" value="1"/>
</dbReference>
<dbReference type="GO" id="GO:0016627">
    <property type="term" value="F:oxidoreductase activity, acting on the CH-CH group of donors"/>
    <property type="evidence" value="ECO:0007669"/>
    <property type="project" value="InterPro"/>
</dbReference>
<evidence type="ECO:0000313" key="7">
    <source>
        <dbReference type="EMBL" id="TBU21194.1"/>
    </source>
</evidence>
<evidence type="ECO:0000256" key="3">
    <source>
        <dbReference type="ARBA" id="ARBA00022989"/>
    </source>
</evidence>
<evidence type="ECO:0000256" key="1">
    <source>
        <dbReference type="ARBA" id="ARBA00004141"/>
    </source>
</evidence>
<dbReference type="EMBL" id="ML143676">
    <property type="protein sequence ID" value="TBU21194.1"/>
    <property type="molecule type" value="Genomic_DNA"/>
</dbReference>
<dbReference type="AlphaFoldDB" id="A0A4Q9M312"/>
<protein>
    <recommendedName>
        <fullName evidence="6">3-oxo-5-alpha-steroid 4-dehydrogenase C-terminal domain-containing protein</fullName>
    </recommendedName>
</protein>
<dbReference type="Pfam" id="PF02544">
    <property type="entry name" value="Steroid_dh"/>
    <property type="match status" value="1"/>
</dbReference>
<feature type="domain" description="3-oxo-5-alpha-steroid 4-dehydrogenase C-terminal" evidence="6">
    <location>
        <begin position="9"/>
        <end position="106"/>
    </location>
</feature>
<keyword evidence="3 5" id="KW-1133">Transmembrane helix</keyword>
<feature type="transmembrane region" description="Helical" evidence="5">
    <location>
        <begin position="41"/>
        <end position="59"/>
    </location>
</feature>
<reference evidence="7" key="1">
    <citation type="submission" date="2019-01" db="EMBL/GenBank/DDBJ databases">
        <title>Draft genome sequences of three monokaryotic isolates of the white-rot basidiomycete fungus Dichomitus squalens.</title>
        <authorList>
            <consortium name="DOE Joint Genome Institute"/>
            <person name="Lopez S.C."/>
            <person name="Andreopoulos B."/>
            <person name="Pangilinan J."/>
            <person name="Lipzen A."/>
            <person name="Riley R."/>
            <person name="Ahrendt S."/>
            <person name="Ng V."/>
            <person name="Barry K."/>
            <person name="Daum C."/>
            <person name="Grigoriev I.V."/>
            <person name="Hilden K.S."/>
            <person name="Makela M.R."/>
            <person name="de Vries R.P."/>
        </authorList>
    </citation>
    <scope>NUCLEOTIDE SEQUENCE [LARGE SCALE GENOMIC DNA]</scope>
    <source>
        <strain evidence="7">OM18370.1</strain>
    </source>
</reference>
<keyword evidence="4 5" id="KW-0472">Membrane</keyword>
<dbReference type="GO" id="GO:0006629">
    <property type="term" value="P:lipid metabolic process"/>
    <property type="evidence" value="ECO:0007669"/>
    <property type="project" value="InterPro"/>
</dbReference>
<organism evidence="7">
    <name type="scientific">Dichomitus squalens</name>
    <dbReference type="NCBI Taxonomy" id="114155"/>
    <lineage>
        <taxon>Eukaryota</taxon>
        <taxon>Fungi</taxon>
        <taxon>Dikarya</taxon>
        <taxon>Basidiomycota</taxon>
        <taxon>Agaricomycotina</taxon>
        <taxon>Agaricomycetes</taxon>
        <taxon>Polyporales</taxon>
        <taxon>Polyporaceae</taxon>
        <taxon>Dichomitus</taxon>
    </lineage>
</organism>
<dbReference type="Proteomes" id="UP000292957">
    <property type="component" value="Unassembled WGS sequence"/>
</dbReference>
<comment type="subcellular location">
    <subcellularLocation>
        <location evidence="1">Membrane</location>
        <topology evidence="1">Multi-pass membrane protein</topology>
    </subcellularLocation>
</comment>
<evidence type="ECO:0000259" key="6">
    <source>
        <dbReference type="Pfam" id="PF02544"/>
    </source>
</evidence>
<sequence>MVATSAVLLNTFHTVNGLLMGTYLSLPPVWSFLANAFAHPMFWLGLALWAAGFAHETLLNIRRNAKKADDDDANDGKAKPKQEHYAIPHGLLYRFISDPNYFCEWVE</sequence>
<name>A0A4Q9M312_9APHY</name>
<dbReference type="GO" id="GO:0016020">
    <property type="term" value="C:membrane"/>
    <property type="evidence" value="ECO:0007669"/>
    <property type="project" value="UniProtKB-SubCell"/>
</dbReference>
<dbReference type="InterPro" id="IPR001104">
    <property type="entry name" value="3-oxo-5_a-steroid_4-DH_C"/>
</dbReference>
<evidence type="ECO:0000256" key="5">
    <source>
        <dbReference type="SAM" id="Phobius"/>
    </source>
</evidence>
<feature type="non-terminal residue" evidence="7">
    <location>
        <position position="107"/>
    </location>
</feature>
<accession>A0A4Q9M312</accession>